<accession>A0A3R9LVA8</accession>
<dbReference type="EMBL" id="RWIS01000016">
    <property type="protein sequence ID" value="RSK24561.1"/>
    <property type="molecule type" value="Genomic_DNA"/>
</dbReference>
<sequence length="116" mass="12786">MPALLVVEVRWAELRWAERLLTTFPLPDPVVARAWQRFSPVRQVRGIPTARLEKMLVDAALLPELAAATSDMALTASLATLLPHQGLNQPLLLQYAARCGIEPRWTALLNAALNPA</sequence>
<dbReference type="Pfam" id="PF20217">
    <property type="entry name" value="DUF6577"/>
    <property type="match status" value="1"/>
</dbReference>
<gene>
    <name evidence="1" type="ORF">EI290_19625</name>
</gene>
<keyword evidence="2" id="KW-1185">Reference proteome</keyword>
<dbReference type="OrthoDB" id="883851at2"/>
<proteinExistence type="predicted"/>
<dbReference type="InterPro" id="IPR046484">
    <property type="entry name" value="DUF6577"/>
</dbReference>
<dbReference type="AlphaFoldDB" id="A0A3R9LVA8"/>
<evidence type="ECO:0000313" key="1">
    <source>
        <dbReference type="EMBL" id="RSK24561.1"/>
    </source>
</evidence>
<dbReference type="RefSeq" id="WP_125433355.1">
    <property type="nucleotide sequence ID" value="NZ_RWIS01000016.1"/>
</dbReference>
<organism evidence="1 2">
    <name type="scientific">Hymenobacter metallilatus</name>
    <dbReference type="NCBI Taxonomy" id="2493666"/>
    <lineage>
        <taxon>Bacteria</taxon>
        <taxon>Pseudomonadati</taxon>
        <taxon>Bacteroidota</taxon>
        <taxon>Cytophagia</taxon>
        <taxon>Cytophagales</taxon>
        <taxon>Hymenobacteraceae</taxon>
        <taxon>Hymenobacter</taxon>
    </lineage>
</organism>
<dbReference type="Proteomes" id="UP000280066">
    <property type="component" value="Unassembled WGS sequence"/>
</dbReference>
<evidence type="ECO:0000313" key="2">
    <source>
        <dbReference type="Proteomes" id="UP000280066"/>
    </source>
</evidence>
<protein>
    <submittedName>
        <fullName evidence="1">Uncharacterized protein</fullName>
    </submittedName>
</protein>
<name>A0A3R9LVA8_9BACT</name>
<reference evidence="1 2" key="1">
    <citation type="submission" date="2018-12" db="EMBL/GenBank/DDBJ databases">
        <authorList>
            <person name="Feng G."/>
            <person name="Zhu H."/>
        </authorList>
    </citation>
    <scope>NUCLEOTIDE SEQUENCE [LARGE SCALE GENOMIC DNA]</scope>
    <source>
        <strain evidence="1 2">9PBR-2</strain>
    </source>
</reference>
<comment type="caution">
    <text evidence="1">The sequence shown here is derived from an EMBL/GenBank/DDBJ whole genome shotgun (WGS) entry which is preliminary data.</text>
</comment>